<keyword evidence="2" id="KW-0808">Transferase</keyword>
<dbReference type="PANTHER" id="PTHR22916:SF3">
    <property type="entry name" value="UDP-GLCNAC:BETAGAL BETA-1,3-N-ACETYLGLUCOSAMINYLTRANSFERASE-LIKE PROTEIN 1"/>
    <property type="match status" value="1"/>
</dbReference>
<comment type="caution">
    <text evidence="2">The sequence shown here is derived from an EMBL/GenBank/DDBJ whole genome shotgun (WGS) entry which is preliminary data.</text>
</comment>
<accession>A0A4Z0V7P5</accession>
<sequence length="303" mass="34224">MVSVIIPAYNAQAYLGECLESVLAQSFYDWEAIVVDDGSTDCTFEIAQKYSALDRRIRVLSTDNKGVSSARNSAISCIKGEWFTFLDSDDMLYPYALRAMLDVAEGADVICGGCERGDTVDDTRRNVNNVRHRVVSGAEALKEGLYQTGIQASACAKLYKTDVFRDVMFHADIRYEDLLYYCDVMIRASQVRVIDVPVYFYRDHSGSFVNTMSSDRLDVLNVVEMIEERFRHDAGLSAAAHDRRLSANFNMYGLLSVHDRDGRYSEVKKRCWEVIKRYRFASLLNPEVRLKNKAGILVSCLGG</sequence>
<evidence type="ECO:0000313" key="3">
    <source>
        <dbReference type="Proteomes" id="UP000297635"/>
    </source>
</evidence>
<dbReference type="RefSeq" id="WP_135470577.1">
    <property type="nucleotide sequence ID" value="NZ_SJSA01000001.1"/>
</dbReference>
<reference evidence="2 3" key="1">
    <citation type="submission" date="2019-02" db="EMBL/GenBank/DDBJ databases">
        <title>Isolation and identification of novel species under the genus Muribaculum.</title>
        <authorList>
            <person name="Miyake S."/>
            <person name="Ding Y."/>
            <person name="Low A."/>
            <person name="Soh M."/>
            <person name="Seedorf H."/>
        </authorList>
    </citation>
    <scope>NUCLEOTIDE SEQUENCE [LARGE SCALE GENOMIC DNA]</scope>
    <source>
        <strain evidence="2 3">TLL-A3</strain>
    </source>
</reference>
<dbReference type="InterPro" id="IPR001173">
    <property type="entry name" value="Glyco_trans_2-like"/>
</dbReference>
<feature type="domain" description="Glycosyltransferase 2-like" evidence="1">
    <location>
        <begin position="3"/>
        <end position="165"/>
    </location>
</feature>
<evidence type="ECO:0000259" key="1">
    <source>
        <dbReference type="Pfam" id="PF00535"/>
    </source>
</evidence>
<dbReference type="AlphaFoldDB" id="A0A4Z0V7P5"/>
<protein>
    <submittedName>
        <fullName evidence="2">Glycosyltransferase family 2 protein</fullName>
    </submittedName>
</protein>
<dbReference type="PANTHER" id="PTHR22916">
    <property type="entry name" value="GLYCOSYLTRANSFERASE"/>
    <property type="match status" value="1"/>
</dbReference>
<keyword evidence="3" id="KW-1185">Reference proteome</keyword>
<evidence type="ECO:0000313" key="2">
    <source>
        <dbReference type="EMBL" id="TGG39765.1"/>
    </source>
</evidence>
<dbReference type="GO" id="GO:0016758">
    <property type="term" value="F:hexosyltransferase activity"/>
    <property type="evidence" value="ECO:0007669"/>
    <property type="project" value="UniProtKB-ARBA"/>
</dbReference>
<dbReference type="CDD" id="cd00761">
    <property type="entry name" value="Glyco_tranf_GTA_type"/>
    <property type="match status" value="1"/>
</dbReference>
<name>A0A4Z0V7P5_9BACT</name>
<gene>
    <name evidence="2" type="ORF">EZ315_03260</name>
</gene>
<proteinExistence type="predicted"/>
<dbReference type="InterPro" id="IPR029044">
    <property type="entry name" value="Nucleotide-diphossugar_trans"/>
</dbReference>
<organism evidence="2 3">
    <name type="scientific">Duncaniella freteri</name>
    <dbReference type="NCBI Taxonomy" id="2530391"/>
    <lineage>
        <taxon>Bacteria</taxon>
        <taxon>Pseudomonadati</taxon>
        <taxon>Bacteroidota</taxon>
        <taxon>Bacteroidia</taxon>
        <taxon>Bacteroidales</taxon>
        <taxon>Muribaculaceae</taxon>
        <taxon>Duncaniella</taxon>
    </lineage>
</organism>
<dbReference type="SUPFAM" id="SSF53448">
    <property type="entry name" value="Nucleotide-diphospho-sugar transferases"/>
    <property type="match status" value="1"/>
</dbReference>
<dbReference type="GeneID" id="82148796"/>
<dbReference type="EMBL" id="SJSA01000001">
    <property type="protein sequence ID" value="TGG39765.1"/>
    <property type="molecule type" value="Genomic_DNA"/>
</dbReference>
<dbReference type="Gene3D" id="3.90.550.10">
    <property type="entry name" value="Spore Coat Polysaccharide Biosynthesis Protein SpsA, Chain A"/>
    <property type="match status" value="1"/>
</dbReference>
<dbReference type="Pfam" id="PF00535">
    <property type="entry name" value="Glycos_transf_2"/>
    <property type="match status" value="1"/>
</dbReference>
<dbReference type="Proteomes" id="UP000297635">
    <property type="component" value="Unassembled WGS sequence"/>
</dbReference>